<dbReference type="PROSITE" id="PS50076">
    <property type="entry name" value="DNAJ_2"/>
    <property type="match status" value="1"/>
</dbReference>
<dbReference type="InterPro" id="IPR007842">
    <property type="entry name" value="HEPN_dom"/>
</dbReference>
<feature type="compositionally biased region" description="Basic and acidic residues" evidence="1">
    <location>
        <begin position="2519"/>
        <end position="2542"/>
    </location>
</feature>
<evidence type="ECO:0000313" key="3">
    <source>
        <dbReference type="EMBL" id="CAF3514052.1"/>
    </source>
</evidence>
<gene>
    <name evidence="3" type="ORF">GRG538_LOCUS18361</name>
</gene>
<feature type="compositionally biased region" description="Basic residues" evidence="1">
    <location>
        <begin position="2768"/>
        <end position="2778"/>
    </location>
</feature>
<feature type="compositionally biased region" description="Low complexity" evidence="1">
    <location>
        <begin position="2564"/>
        <end position="2589"/>
    </location>
</feature>
<feature type="region of interest" description="Disordered" evidence="1">
    <location>
        <begin position="1"/>
        <end position="41"/>
    </location>
</feature>
<feature type="compositionally biased region" description="Low complexity" evidence="1">
    <location>
        <begin position="1459"/>
        <end position="1479"/>
    </location>
</feature>
<dbReference type="InterPro" id="IPR036869">
    <property type="entry name" value="J_dom_sf"/>
</dbReference>
<dbReference type="Gene3D" id="1.20.120.330">
    <property type="entry name" value="Nucleotidyltransferases domain 2"/>
    <property type="match status" value="1"/>
</dbReference>
<evidence type="ECO:0000313" key="4">
    <source>
        <dbReference type="Proteomes" id="UP000663872"/>
    </source>
</evidence>
<feature type="compositionally biased region" description="Polar residues" evidence="1">
    <location>
        <begin position="1"/>
        <end position="13"/>
    </location>
</feature>
<protein>
    <recommendedName>
        <fullName evidence="2">J domain-containing protein</fullName>
    </recommendedName>
</protein>
<dbReference type="SMART" id="SM00748">
    <property type="entry name" value="HEPN"/>
    <property type="match status" value="1"/>
</dbReference>
<sequence>MDSRYRFTSNISNRYDPLLNNNNNSSNNINHSNRSTPTSSRYFHRVPPMFPPHHQQRLRSSSPLFSSSYLGPLQQHRPRFLSTWDLTPTPTIYLSSRNIATPTPTPTPASVSIQQDEDRTQLQSMPPKEFADLVMLPREWRRGDDCIQWPRNHDYYNIEWLENLWKYINEKFPTDLTMLENTNILYLQPLSRPLGVSAANNTISLYKLSKNIGLIQLPIVPSKDDLAIQKVLVKLNFYCIEPFPEMIRRHKCVEDYVPQLSCLGLLQIFKCRLRHFTQLKIQHEFNTLLNEHDIKLLRQYLSRIMTQQLDDSNIQCIKQLPIFDNAYLSTDLNQQQYRYISLNNILYIYESGTKLPVDLQPPKQCIHVTDSDSRILLDKLGYVIHDFTHVARYLITTIGQQQQQQQQQPPQVNIPSPQQSNPSIINVPFKHDQQKMAFLGKWLLSNCANLILTDVVCQDTLSTSRLFPNRTGELCSCQQMFDPSSFHINNKEKYLILFEFKYLPSIDICSINEHLILLKHLKLRQYFDIKCDELIDICELNIKESAASGKRSLMFLLADFIIDILSQNPKLVDEYSQTKRISLKQYLNITQWIPVMLERPHSYPLTLTWQGSIDSRRPFVTPREVCDKSHAFLVGATALVSSLDLPESFVSPTRTLTSPSSPLPNRLLIDMREVKLDLLIKQLKCIVLCYLKCSLHEQKSETFDYLNLCKRLYDALSHINNPSDILKEMRICDLVEWIWNGTNGFSSSNQLYLIDKIHPLASYVQILPYELYNYRKFFETMGVKYQPESAKLEDLIRNQQIYDENLFKWIKEMYAADRRLIQVITDLELKNIKPTPTKSIPDEQTRITFSSTLDLSDDKIYLYLPDIFNKQNNVKEIVVQALTTISKEKKCQLLTEEDYFIRKMSGNEYQKNLFDHYRAYNDLLLPNLNVLPKNVKDILVLFALDHADALMLNILKQHCCIPCTPNGRILNKPSKLIHPYCRLASLYSDIDSLFPYGGQDSYLREDRLNVLKLLGMKCDDNLVTWPELVERCESIQRMRDYDLAHTRSLALLQILNDMLTMSNSNTTRTFDEHDDSSDRRARQSALGSREKTTNSQPSTVHIHEALHDKEARSRASVQLRELPFIPIKQRPIELNGISLTWMGDKYIGRLFKPKDILSQQYEQLVFCSWPIAQQSKTAQEQPIITKQVEQFLGLDDINKIELRDVLKQLDELAKLTVINGPSSVTYNHQVTSKYILDMSYSIYDYIQSYCFPHLKSPEQRTAASTAIKTNLLEQSIRDIRDFFSQRRLIFMNDTSSADTYLFLSLSQLLWHTPSRTSLSNSLKPYFYPLPIALHKYYKNFFLDLLQIKIQIDGKDLLNIIEQIKKKYGTKPIDKDDLTLLQNIYALIIEQYSNVFNSNIILHLPNVDCVLHPGSTLFFYPFEREHILSNPSSSSQDEHYVHPSIDRRVCLKAGVKVRKSPTSTTTASTPMPVPTPSTESQTATTSLSANAPSRVFPKIFGNKKLESILARLDDPHINPQLVENMDELNPNIVLEFLLELNKHTQITNNLSDDDIVIILKYFNDFLIHGYQGNFQKLRELKIYKPLWGTISSDDKQQQQQQQQQMPIQQCCSLENFAHVYVLNEEWSNIIRRSFKRNFFTEQFHEKKTVLLMQKKIEPLSKIFSHTRFNILSDLEVFLQLCLPYFRKLDVKSQANLLKYFIEDVDEKLFPHEKEQCRKQLHDHLEIFTQTSTNNNEHVQKPPTGIPKTSRDPPEICAIYELYDPNMKNSRSILDVHHFPDEQFHTPTLLKFLKECGLRSYISTDKCKQIMESIQVSVKQDGWTNELRKRSKYLYEHLLANWTRYDNSILDYKFLEPYQMHSDNDDLLQLHEQYTNSSEPDPKDSFRFTCIKISDGELLKYAKLCWTSSYLLPEFIRLDYFNDSNDQQESVDQNALEFFKLNKKPSCALVQKNLANLAKLFSLKNEKFNDTNTSPKQISQHIIDDILMPVLKPIYNYFLHEIKVERRTEIYKELEDREFIYSRTRRQFLQAKFFCLNLSVTDEIPPFIFSLDNDFYEYKDLFLQIGTKSEPHPMLYGDILRKLSKVCDQDYLNSNELCKSLKAMECFFKYLATSTAVNSQTKLPGLYLVSNDFKLAKSNDIVIMDDKTKLDYMTKLVHDKFMFNPNECVLKLDPTPSSNSKEKATPTNVKDIIDRIFVSQRPILFSQKYEESFSITIPEDEESHRQRFLFNLERKYNQLLLSRHLHRCMARVIANHVARQQNPKIISIDDVENLIRQRLTFVKVTCVEYLETNLIYKKTQQKVDQSVDEKAVYLVAEGEENIVLYISMKHTEQPYFTLCLARALSPCLGLSELQLDNSVMAALLATTIGQMSKLLNLVNVATEENILSILKLQYIPSPGNVYGDDVEQLQQFNVDVHQVLPGDLCVFRMNDLYIYCEVEKIIKENSNEQNDIKDQYASKNSDSSVSHVFLCKINDANETQKIEASNFYVLEHWSRIFDAVHTNPVDESAGFKASATAQGKNGDKDKFNDEKSYSSSKRSEKSANGEDFTNDSNSTNGFNNFKTYGQTSADSDSSSNTASESQSESESTQANEQDKIDKAELELTKTEIYNAVRQAYQLTGQERKKTVKKLLLKWHPDKNPGRERYAAEVFKHLRKQIDHFENDPLTSFFNTFNNFHHSPFSTSDPRFSWNKTSNATKTDQHHHSTSSATGDDRFGSFDNLNKDSTDDAKRSYQDIPKDNADPNDANANKSRFSPHRSSSFRTAREEWQYRRQHGFPRRHGFFSPTEENTTNSTNTTNNASHSQTSSTTGGISDPIFEESPNSRRKRNYQQSEADRWLKQAQHDLESSYSDMHSSTGQVAYDWVCYKCYRAAEKALKAYHYYKDTGKNMTADIPGLLIGVDNDVREIGYKLYKWIGDPNRMQYPNAARFAKIPAEVFTVSQAEQAIDYTKELLKKIEDIMYP</sequence>
<evidence type="ECO:0000256" key="1">
    <source>
        <dbReference type="SAM" id="MobiDB-lite"/>
    </source>
</evidence>
<proteinExistence type="predicted"/>
<feature type="region of interest" description="Disordered" evidence="1">
    <location>
        <begin position="2509"/>
        <end position="2593"/>
    </location>
</feature>
<dbReference type="Proteomes" id="UP000663872">
    <property type="component" value="Unassembled WGS sequence"/>
</dbReference>
<feature type="compositionally biased region" description="Low complexity" evidence="1">
    <location>
        <begin position="2786"/>
        <end position="2806"/>
    </location>
</feature>
<dbReference type="SUPFAM" id="SSF81593">
    <property type="entry name" value="Nucleotidyltransferase substrate binding subunit/domain"/>
    <property type="match status" value="1"/>
</dbReference>
<dbReference type="PANTHER" id="PTHR46919">
    <property type="entry name" value="ZINC FINGER, C3HC4 TYPE (RING FINGER) FAMILY PROTEIN"/>
    <property type="match status" value="1"/>
</dbReference>
<dbReference type="Gene3D" id="1.10.287.110">
    <property type="entry name" value="DnaJ domain"/>
    <property type="match status" value="1"/>
</dbReference>
<feature type="compositionally biased region" description="Polar residues" evidence="1">
    <location>
        <begin position="2681"/>
        <end position="2695"/>
    </location>
</feature>
<name>A0A818HTN2_9BILA</name>
<feature type="region of interest" description="Disordered" evidence="1">
    <location>
        <begin position="1066"/>
        <end position="1098"/>
    </location>
</feature>
<dbReference type="EMBL" id="CAJNYT010002982">
    <property type="protein sequence ID" value="CAF3514052.1"/>
    <property type="molecule type" value="Genomic_DNA"/>
</dbReference>
<dbReference type="PANTHER" id="PTHR46919:SF2">
    <property type="entry name" value="SACSIN"/>
    <property type="match status" value="1"/>
</dbReference>
<dbReference type="InterPro" id="IPR001623">
    <property type="entry name" value="DnaJ_domain"/>
</dbReference>
<comment type="caution">
    <text evidence="3">The sequence shown here is derived from an EMBL/GenBank/DDBJ whole genome shotgun (WGS) entry which is preliminary data.</text>
</comment>
<dbReference type="Pfam" id="PF05168">
    <property type="entry name" value="HEPN"/>
    <property type="match status" value="1"/>
</dbReference>
<feature type="compositionally biased region" description="Basic and acidic residues" evidence="1">
    <location>
        <begin position="2708"/>
        <end position="2738"/>
    </location>
</feature>
<feature type="domain" description="J" evidence="2">
    <location>
        <begin position="2605"/>
        <end position="2671"/>
    </location>
</feature>
<feature type="compositionally biased region" description="Polar residues" evidence="1">
    <location>
        <begin position="2548"/>
        <end position="2563"/>
    </location>
</feature>
<organism evidence="3 4">
    <name type="scientific">Rotaria socialis</name>
    <dbReference type="NCBI Taxonomy" id="392032"/>
    <lineage>
        <taxon>Eukaryota</taxon>
        <taxon>Metazoa</taxon>
        <taxon>Spiralia</taxon>
        <taxon>Gnathifera</taxon>
        <taxon>Rotifera</taxon>
        <taxon>Eurotatoria</taxon>
        <taxon>Bdelloidea</taxon>
        <taxon>Philodinida</taxon>
        <taxon>Philodinidae</taxon>
        <taxon>Rotaria</taxon>
    </lineage>
</organism>
<feature type="region of interest" description="Disordered" evidence="1">
    <location>
        <begin position="1459"/>
        <end position="1486"/>
    </location>
</feature>
<reference evidence="3" key="1">
    <citation type="submission" date="2021-02" db="EMBL/GenBank/DDBJ databases">
        <authorList>
            <person name="Nowell W R."/>
        </authorList>
    </citation>
    <scope>NUCLEOTIDE SEQUENCE</scope>
</reference>
<feature type="region of interest" description="Disordered" evidence="1">
    <location>
        <begin position="2681"/>
        <end position="2830"/>
    </location>
</feature>
<evidence type="ECO:0000259" key="2">
    <source>
        <dbReference type="PROSITE" id="PS50076"/>
    </source>
</evidence>
<accession>A0A818HTN2</accession>
<dbReference type="SUPFAM" id="SSF46565">
    <property type="entry name" value="Chaperone J-domain"/>
    <property type="match status" value="1"/>
</dbReference>
<feature type="compositionally biased region" description="Low complexity" evidence="1">
    <location>
        <begin position="20"/>
        <end position="35"/>
    </location>
</feature>
<feature type="compositionally biased region" description="Low complexity" evidence="1">
    <location>
        <begin position="2740"/>
        <end position="2759"/>
    </location>
</feature>